<feature type="binding site" evidence="8">
    <location>
        <position position="306"/>
    </location>
    <ligand>
        <name>Mn(2+)</name>
        <dbReference type="ChEBI" id="CHEBI:29035"/>
        <label>2</label>
    </ligand>
</feature>
<protein>
    <recommendedName>
        <fullName evidence="8">Probable cytosol aminopeptidase</fullName>
        <ecNumber evidence="8">3.4.11.1</ecNumber>
    </recommendedName>
    <alternativeName>
        <fullName evidence="8">Leucine aminopeptidase</fullName>
        <shortName evidence="8">LAP</shortName>
        <ecNumber evidence="8">3.4.11.10</ecNumber>
    </alternativeName>
    <alternativeName>
        <fullName evidence="8">Leucyl aminopeptidase</fullName>
    </alternativeName>
</protein>
<dbReference type="NCBIfam" id="NF002073">
    <property type="entry name" value="PRK00913.1-2"/>
    <property type="match status" value="1"/>
</dbReference>
<keyword evidence="5 8" id="KW-0645">Protease</keyword>
<dbReference type="PROSITE" id="PS00631">
    <property type="entry name" value="CYTOSOL_AP"/>
    <property type="match status" value="1"/>
</dbReference>
<dbReference type="GO" id="GO:0070006">
    <property type="term" value="F:metalloaminopeptidase activity"/>
    <property type="evidence" value="ECO:0007669"/>
    <property type="project" value="InterPro"/>
</dbReference>
<dbReference type="eggNOG" id="COG0260">
    <property type="taxonomic scope" value="Bacteria"/>
</dbReference>
<organism evidence="10 11">
    <name type="scientific">Ferrimicrobium acidiphilum DSM 19497</name>
    <dbReference type="NCBI Taxonomy" id="1121877"/>
    <lineage>
        <taxon>Bacteria</taxon>
        <taxon>Bacillati</taxon>
        <taxon>Actinomycetota</taxon>
        <taxon>Acidimicrobiia</taxon>
        <taxon>Acidimicrobiales</taxon>
        <taxon>Acidimicrobiaceae</taxon>
        <taxon>Ferrimicrobium</taxon>
    </lineage>
</organism>
<dbReference type="Pfam" id="PF00883">
    <property type="entry name" value="Peptidase_M17"/>
    <property type="match status" value="1"/>
</dbReference>
<keyword evidence="6 8" id="KW-0378">Hydrolase</keyword>
<name>A0A0D8FY16_9ACTN</name>
<dbReference type="PANTHER" id="PTHR11963">
    <property type="entry name" value="LEUCINE AMINOPEPTIDASE-RELATED"/>
    <property type="match status" value="1"/>
</dbReference>
<keyword evidence="8" id="KW-0963">Cytoplasm</keyword>
<dbReference type="SUPFAM" id="SSF52949">
    <property type="entry name" value="Macro domain-like"/>
    <property type="match status" value="1"/>
</dbReference>
<evidence type="ECO:0000256" key="6">
    <source>
        <dbReference type="ARBA" id="ARBA00022801"/>
    </source>
</evidence>
<dbReference type="EC" id="3.4.11.10" evidence="8"/>
<dbReference type="PRINTS" id="PR00481">
    <property type="entry name" value="LAMNOPPTDASE"/>
</dbReference>
<dbReference type="Gene3D" id="3.40.630.10">
    <property type="entry name" value="Zn peptidases"/>
    <property type="match status" value="1"/>
</dbReference>
<dbReference type="GO" id="GO:0030145">
    <property type="term" value="F:manganese ion binding"/>
    <property type="evidence" value="ECO:0007669"/>
    <property type="project" value="UniProtKB-UniRule"/>
</dbReference>
<feature type="binding site" evidence="8">
    <location>
        <position position="306"/>
    </location>
    <ligand>
        <name>Mn(2+)</name>
        <dbReference type="ChEBI" id="CHEBI:29035"/>
        <label>1</label>
    </ligand>
</feature>
<dbReference type="AlphaFoldDB" id="A0A0D8FY16"/>
<keyword evidence="4 8" id="KW-0031">Aminopeptidase</keyword>
<dbReference type="PATRIC" id="fig|1121877.4.peg.109"/>
<dbReference type="EC" id="3.4.11.1" evidence="8"/>
<evidence type="ECO:0000256" key="5">
    <source>
        <dbReference type="ARBA" id="ARBA00022670"/>
    </source>
</evidence>
<comment type="cofactor">
    <cofactor evidence="8">
        <name>Mn(2+)</name>
        <dbReference type="ChEBI" id="CHEBI:29035"/>
    </cofactor>
    <text evidence="8">Binds 2 manganese ions per subunit.</text>
</comment>
<evidence type="ECO:0000256" key="3">
    <source>
        <dbReference type="ARBA" id="ARBA00009528"/>
    </source>
</evidence>
<evidence type="ECO:0000313" key="11">
    <source>
        <dbReference type="Proteomes" id="UP000032336"/>
    </source>
</evidence>
<dbReference type="Proteomes" id="UP000032336">
    <property type="component" value="Unassembled WGS sequence"/>
</dbReference>
<proteinExistence type="inferred from homology"/>
<evidence type="ECO:0000256" key="2">
    <source>
        <dbReference type="ARBA" id="ARBA00000967"/>
    </source>
</evidence>
<dbReference type="RefSeq" id="WP_052565026.1">
    <property type="nucleotide sequence ID" value="NZ_JQKF01000001.1"/>
</dbReference>
<feature type="binding site" evidence="8">
    <location>
        <position position="227"/>
    </location>
    <ligand>
        <name>Mn(2+)</name>
        <dbReference type="ChEBI" id="CHEBI:29035"/>
        <label>2</label>
    </ligand>
</feature>
<feature type="domain" description="Cytosol aminopeptidase" evidence="9">
    <location>
        <begin position="302"/>
        <end position="309"/>
    </location>
</feature>
<keyword evidence="8" id="KW-0464">Manganese</keyword>
<evidence type="ECO:0000256" key="1">
    <source>
        <dbReference type="ARBA" id="ARBA00000135"/>
    </source>
</evidence>
<comment type="similarity">
    <text evidence="3 8">Belongs to the peptidase M17 family.</text>
</comment>
<dbReference type="GO" id="GO:0005737">
    <property type="term" value="C:cytoplasm"/>
    <property type="evidence" value="ECO:0007669"/>
    <property type="project" value="UniProtKB-SubCell"/>
</dbReference>
<feature type="binding site" evidence="8">
    <location>
        <position position="227"/>
    </location>
    <ligand>
        <name>Mn(2+)</name>
        <dbReference type="ChEBI" id="CHEBI:29035"/>
        <label>1</label>
    </ligand>
</feature>
<dbReference type="PANTHER" id="PTHR11963:SF23">
    <property type="entry name" value="CYTOSOL AMINOPEPTIDASE"/>
    <property type="match status" value="1"/>
</dbReference>
<feature type="active site" evidence="8">
    <location>
        <position position="234"/>
    </location>
</feature>
<feature type="binding site" evidence="8">
    <location>
        <position position="222"/>
    </location>
    <ligand>
        <name>Mn(2+)</name>
        <dbReference type="ChEBI" id="CHEBI:29035"/>
        <label>2</label>
    </ligand>
</feature>
<dbReference type="InterPro" id="IPR023042">
    <property type="entry name" value="Peptidase_M17_leu_NH2_pept"/>
</dbReference>
<reference evidence="10 11" key="1">
    <citation type="submission" date="2015-01" db="EMBL/GenBank/DDBJ databases">
        <title>Draft genome of the acidophilic iron oxidizer Ferrimicrobium acidiphilum strain T23.</title>
        <authorList>
            <person name="Poehlein A."/>
            <person name="Eisen S."/>
            <person name="Schloemann M."/>
            <person name="Johnson B.D."/>
            <person name="Daniel R."/>
            <person name="Muehling M."/>
        </authorList>
    </citation>
    <scope>NUCLEOTIDE SEQUENCE [LARGE SCALE GENOMIC DNA]</scope>
    <source>
        <strain evidence="10 11">T23</strain>
    </source>
</reference>
<dbReference type="InterPro" id="IPR000819">
    <property type="entry name" value="Peptidase_M17_C"/>
</dbReference>
<comment type="function">
    <text evidence="7 8">Presumably involved in the processing and regular turnover of intracellular proteins. Catalyzes the removal of unsubstituted N-terminal amino acids from various peptides.</text>
</comment>
<feature type="binding site" evidence="8">
    <location>
        <position position="245"/>
    </location>
    <ligand>
        <name>Mn(2+)</name>
        <dbReference type="ChEBI" id="CHEBI:29035"/>
        <label>2</label>
    </ligand>
</feature>
<dbReference type="GeneID" id="78371460"/>
<dbReference type="GO" id="GO:0006508">
    <property type="term" value="P:proteolysis"/>
    <property type="evidence" value="ECO:0007669"/>
    <property type="project" value="UniProtKB-KW"/>
</dbReference>
<dbReference type="Pfam" id="PF02789">
    <property type="entry name" value="Peptidase_M17_N"/>
    <property type="match status" value="1"/>
</dbReference>
<dbReference type="InterPro" id="IPR008283">
    <property type="entry name" value="Peptidase_M17_N"/>
</dbReference>
<feature type="active site" evidence="8">
    <location>
        <position position="308"/>
    </location>
</feature>
<feature type="binding site" evidence="8">
    <location>
        <position position="304"/>
    </location>
    <ligand>
        <name>Mn(2+)</name>
        <dbReference type="ChEBI" id="CHEBI:29035"/>
        <label>1</label>
    </ligand>
</feature>
<comment type="subcellular location">
    <subcellularLocation>
        <location evidence="8">Cytoplasm</location>
    </subcellularLocation>
</comment>
<dbReference type="InterPro" id="IPR043472">
    <property type="entry name" value="Macro_dom-like"/>
</dbReference>
<comment type="caution">
    <text evidence="10">The sequence shown here is derived from an EMBL/GenBank/DDBJ whole genome shotgun (WGS) entry which is preliminary data.</text>
</comment>
<dbReference type="Gene3D" id="3.40.220.10">
    <property type="entry name" value="Leucine Aminopeptidase, subunit E, domain 1"/>
    <property type="match status" value="1"/>
</dbReference>
<dbReference type="STRING" id="1121877.FEAC_01020"/>
<keyword evidence="11" id="KW-1185">Reference proteome</keyword>
<accession>A0A0D8FY16</accession>
<gene>
    <name evidence="8 10" type="primary">pepA</name>
    <name evidence="10" type="ORF">FEAC_01020</name>
</gene>
<evidence type="ECO:0000313" key="10">
    <source>
        <dbReference type="EMBL" id="KJE78110.1"/>
    </source>
</evidence>
<dbReference type="InterPro" id="IPR011356">
    <property type="entry name" value="Leucine_aapep/pepB"/>
</dbReference>
<evidence type="ECO:0000256" key="4">
    <source>
        <dbReference type="ARBA" id="ARBA00022438"/>
    </source>
</evidence>
<dbReference type="CDD" id="cd00433">
    <property type="entry name" value="Peptidase_M17"/>
    <property type="match status" value="1"/>
</dbReference>
<dbReference type="HAMAP" id="MF_00181">
    <property type="entry name" value="Cytosol_peptidase_M17"/>
    <property type="match status" value="1"/>
</dbReference>
<dbReference type="SUPFAM" id="SSF53187">
    <property type="entry name" value="Zn-dependent exopeptidases"/>
    <property type="match status" value="1"/>
</dbReference>
<keyword evidence="8" id="KW-0479">Metal-binding</keyword>
<dbReference type="OrthoDB" id="9809354at2"/>
<sequence>MTLKTSVSTAPEVGVDATRVRVTQGEHSTRVQATLIDGVVGYEFGIAPEPTTEQLRSLGAAVVDEASRAHLSEVAVSLPELDEEQLEEFVIGLLLAGYRFDTYRTNEDADSFVCTQVVLRDQQTKSAALGRAQILAEAVALARDLINEPPSRLTPTDFARIASDVAARSGLEIRIWDENDCAHERLGGLLGVARGSVEPPRAIKLTYRPQHSTTKKVGLVGKGITFDSGGLSLKSGEGMMTMKTDMGGAAAVLAAMSTLRALNVSHEVNGYLMMTENMPSGSAQKPGDVLITRSGRTIEVLNTDAEGRLVLADGLTLALEDGNEEIVDIATLTGACVVALGDEVAGVMGNDDDLISALHAAGSQAVEPNWQLPLPKSYEKLIASEVADMKNIGKRGGGAITAALLLQRFVPDARWAHLDIAGPSRAEGDRGWIRAGATGFGVLTFIRWLQQTNS</sequence>
<dbReference type="EMBL" id="JXUW01000001">
    <property type="protein sequence ID" value="KJE78110.1"/>
    <property type="molecule type" value="Genomic_DNA"/>
</dbReference>
<comment type="catalytic activity">
    <reaction evidence="2 8">
        <text>Release of an N-terminal amino acid, preferentially leucine, but not glutamic or aspartic acids.</text>
        <dbReference type="EC" id="3.4.11.10"/>
    </reaction>
</comment>
<evidence type="ECO:0000256" key="7">
    <source>
        <dbReference type="ARBA" id="ARBA00049972"/>
    </source>
</evidence>
<evidence type="ECO:0000259" key="9">
    <source>
        <dbReference type="PROSITE" id="PS00631"/>
    </source>
</evidence>
<comment type="catalytic activity">
    <reaction evidence="1 8">
        <text>Release of an N-terminal amino acid, Xaa-|-Yaa-, in which Xaa is preferably Leu, but may be other amino acids including Pro although not Arg or Lys, and Yaa may be Pro. Amino acid amides and methyl esters are also readily hydrolyzed, but rates on arylamides are exceedingly low.</text>
        <dbReference type="EC" id="3.4.11.1"/>
    </reaction>
</comment>
<evidence type="ECO:0000256" key="8">
    <source>
        <dbReference type="HAMAP-Rule" id="MF_00181"/>
    </source>
</evidence>